<dbReference type="GO" id="GO:0019346">
    <property type="term" value="P:transsulfuration"/>
    <property type="evidence" value="ECO:0007669"/>
    <property type="project" value="InterPro"/>
</dbReference>
<comment type="similarity">
    <text evidence="2">Belongs to the trans-sulfuration enzymes family.</text>
</comment>
<gene>
    <name evidence="5" type="ORF">B1A_05430</name>
</gene>
<dbReference type="GO" id="GO:0006535">
    <property type="term" value="P:cysteine biosynthetic process from serine"/>
    <property type="evidence" value="ECO:0007669"/>
    <property type="project" value="TreeGrafter"/>
</dbReference>
<dbReference type="Gene3D" id="3.40.640.10">
    <property type="entry name" value="Type I PLP-dependent aspartate aminotransferase-like (Major domain)"/>
    <property type="match status" value="1"/>
</dbReference>
<dbReference type="GO" id="GO:0005737">
    <property type="term" value="C:cytoplasm"/>
    <property type="evidence" value="ECO:0007669"/>
    <property type="project" value="TreeGrafter"/>
</dbReference>
<dbReference type="GO" id="GO:0004124">
    <property type="term" value="F:cysteine synthase activity"/>
    <property type="evidence" value="ECO:0007669"/>
    <property type="project" value="TreeGrafter"/>
</dbReference>
<dbReference type="PANTHER" id="PTHR43797">
    <property type="entry name" value="HOMOCYSTEINE/CYSTEINE SYNTHASE"/>
    <property type="match status" value="1"/>
</dbReference>
<dbReference type="PANTHER" id="PTHR43797:SF2">
    <property type="entry name" value="HOMOCYSTEINE_CYSTEINE SYNTHASE"/>
    <property type="match status" value="1"/>
</dbReference>
<organism evidence="5">
    <name type="scientific">mine drainage metagenome</name>
    <dbReference type="NCBI Taxonomy" id="410659"/>
    <lineage>
        <taxon>unclassified sequences</taxon>
        <taxon>metagenomes</taxon>
        <taxon>ecological metagenomes</taxon>
    </lineage>
</organism>
<dbReference type="InterPro" id="IPR054542">
    <property type="entry name" value="Cys_met_metab_PP"/>
</dbReference>
<dbReference type="InterPro" id="IPR015422">
    <property type="entry name" value="PyrdxlP-dep_Trfase_small"/>
</dbReference>
<dbReference type="InterPro" id="IPR015421">
    <property type="entry name" value="PyrdxlP-dep_Trfase_major"/>
</dbReference>
<evidence type="ECO:0000256" key="1">
    <source>
        <dbReference type="ARBA" id="ARBA00001933"/>
    </source>
</evidence>
<dbReference type="EMBL" id="AUZX01003956">
    <property type="protein sequence ID" value="EQD72489.1"/>
    <property type="molecule type" value="Genomic_DNA"/>
</dbReference>
<comment type="caution">
    <text evidence="5">The sequence shown here is derived from an EMBL/GenBank/DDBJ whole genome shotgun (WGS) entry which is preliminary data.</text>
</comment>
<dbReference type="Gene3D" id="3.90.1150.10">
    <property type="entry name" value="Aspartate Aminotransferase, domain 1"/>
    <property type="match status" value="1"/>
</dbReference>
<protein>
    <submittedName>
        <fullName evidence="5">O-acetylhomoserine/O-acetylserine sulfhydrylase</fullName>
    </submittedName>
</protein>
<dbReference type="AlphaFoldDB" id="T1CUC8"/>
<comment type="cofactor">
    <cofactor evidence="1">
        <name>pyridoxal 5'-phosphate</name>
        <dbReference type="ChEBI" id="CHEBI:597326"/>
    </cofactor>
</comment>
<sequence>RRGIPLIIDNTFATPALCRPIEYGADIVVHSATKFLGGHGQVIAGVIVDSGRFDWKNGRYPEFTEPDPTYHGVVHADAFGPAAYIAKARVQLLRDMGSCLSPSDAHLLLLGLETLHLRMPRISQSTQRIAEWLAAHPGVSWVSYPGLAGGESHPLAQKYLPGGAGGILTFGLRAGAAAGPSFIDALDLFALVANVGDSRSLV</sequence>
<dbReference type="GO" id="GO:0071269">
    <property type="term" value="P:L-homocysteine biosynthetic process"/>
    <property type="evidence" value="ECO:0007669"/>
    <property type="project" value="TreeGrafter"/>
</dbReference>
<dbReference type="PROSITE" id="PS00868">
    <property type="entry name" value="CYS_MET_METAB_PP"/>
    <property type="match status" value="1"/>
</dbReference>
<proteinExistence type="inferred from homology"/>
<feature type="non-terminal residue" evidence="5">
    <location>
        <position position="202"/>
    </location>
</feature>
<dbReference type="InterPro" id="IPR006235">
    <property type="entry name" value="OAc-hSer/O-AcSer_sulfhydrylase"/>
</dbReference>
<dbReference type="InterPro" id="IPR015424">
    <property type="entry name" value="PyrdxlP-dep_Trfase"/>
</dbReference>
<name>T1CUC8_9ZZZZ</name>
<accession>T1CUC8</accession>
<keyword evidence="4" id="KW-0663">Pyridoxal phosphate</keyword>
<reference evidence="5" key="2">
    <citation type="journal article" date="2014" name="ISME J.">
        <title>Microbial stratification in low pH oxic and suboxic macroscopic growths along an acid mine drainage.</title>
        <authorList>
            <person name="Mendez-Garcia C."/>
            <person name="Mesa V."/>
            <person name="Sprenger R.R."/>
            <person name="Richter M."/>
            <person name="Diez M.S."/>
            <person name="Solano J."/>
            <person name="Bargiela R."/>
            <person name="Golyshina O.V."/>
            <person name="Manteca A."/>
            <person name="Ramos J.L."/>
            <person name="Gallego J.R."/>
            <person name="Llorente I."/>
            <person name="Martins Dos Santos V.A."/>
            <person name="Jensen O.N."/>
            <person name="Pelaez A.I."/>
            <person name="Sanchez J."/>
            <person name="Ferrer M."/>
        </authorList>
    </citation>
    <scope>NUCLEOTIDE SEQUENCE</scope>
</reference>
<dbReference type="InterPro" id="IPR000277">
    <property type="entry name" value="Cys/Met-Metab_PyrdxlP-dep_enz"/>
</dbReference>
<evidence type="ECO:0000256" key="2">
    <source>
        <dbReference type="ARBA" id="ARBA00009077"/>
    </source>
</evidence>
<evidence type="ECO:0000256" key="4">
    <source>
        <dbReference type="ARBA" id="ARBA00022898"/>
    </source>
</evidence>
<dbReference type="SUPFAM" id="SSF53383">
    <property type="entry name" value="PLP-dependent transferases"/>
    <property type="match status" value="1"/>
</dbReference>
<dbReference type="GO" id="GO:0003961">
    <property type="term" value="F:O-acetylhomoserine aminocarboxypropyltransferase activity"/>
    <property type="evidence" value="ECO:0007669"/>
    <property type="project" value="TreeGrafter"/>
</dbReference>
<reference evidence="5" key="1">
    <citation type="submission" date="2013-08" db="EMBL/GenBank/DDBJ databases">
        <authorList>
            <person name="Mendez C."/>
            <person name="Richter M."/>
            <person name="Ferrer M."/>
            <person name="Sanchez J."/>
        </authorList>
    </citation>
    <scope>NUCLEOTIDE SEQUENCE</scope>
</reference>
<feature type="non-terminal residue" evidence="5">
    <location>
        <position position="1"/>
    </location>
</feature>
<evidence type="ECO:0000313" key="5">
    <source>
        <dbReference type="EMBL" id="EQD72489.1"/>
    </source>
</evidence>
<keyword evidence="3" id="KW-0808">Transferase</keyword>
<evidence type="ECO:0000256" key="3">
    <source>
        <dbReference type="ARBA" id="ARBA00022679"/>
    </source>
</evidence>
<dbReference type="Pfam" id="PF01053">
    <property type="entry name" value="Cys_Met_Meta_PP"/>
    <property type="match status" value="1"/>
</dbReference>
<dbReference type="GO" id="GO:0030170">
    <property type="term" value="F:pyridoxal phosphate binding"/>
    <property type="evidence" value="ECO:0007669"/>
    <property type="project" value="InterPro"/>
</dbReference>